<evidence type="ECO:0000313" key="3">
    <source>
        <dbReference type="Proteomes" id="UP000199570"/>
    </source>
</evidence>
<sequence length="121" mass="13898">MDLSQTLLQLEQRLLSPAARRNGEELSHLLAADFIEFGVSGNIWNKADVVEQLPQEHFTQRTISQFAVKPLSEHTALVTYHCHVETLGQQRSIGSLRSSIWRKQDEQWQMVFHQGTLSSQR</sequence>
<dbReference type="InterPro" id="IPR027843">
    <property type="entry name" value="DUF4440"/>
</dbReference>
<organism evidence="2 3">
    <name type="scientific">Pseudomonas moorei</name>
    <dbReference type="NCBI Taxonomy" id="395599"/>
    <lineage>
        <taxon>Bacteria</taxon>
        <taxon>Pseudomonadati</taxon>
        <taxon>Pseudomonadota</taxon>
        <taxon>Gammaproteobacteria</taxon>
        <taxon>Pseudomonadales</taxon>
        <taxon>Pseudomonadaceae</taxon>
        <taxon>Pseudomonas</taxon>
    </lineage>
</organism>
<name>A0A1H0XVH2_9PSED</name>
<keyword evidence="3" id="KW-1185">Reference proteome</keyword>
<dbReference type="Pfam" id="PF14534">
    <property type="entry name" value="DUF4440"/>
    <property type="match status" value="1"/>
</dbReference>
<feature type="domain" description="DUF4440" evidence="1">
    <location>
        <begin position="7"/>
        <end position="110"/>
    </location>
</feature>
<dbReference type="Gene3D" id="3.10.450.50">
    <property type="match status" value="1"/>
</dbReference>
<dbReference type="Proteomes" id="UP000199570">
    <property type="component" value="Unassembled WGS sequence"/>
</dbReference>
<proteinExistence type="predicted"/>
<dbReference type="OrthoDB" id="121974at2"/>
<accession>A0A1H0XVH2</accession>
<dbReference type="InterPro" id="IPR032710">
    <property type="entry name" value="NTF2-like_dom_sf"/>
</dbReference>
<dbReference type="RefSeq" id="WP_090316011.1">
    <property type="nucleotide sequence ID" value="NZ_FNKJ01000002.1"/>
</dbReference>
<dbReference type="EMBL" id="FNKJ01000002">
    <property type="protein sequence ID" value="SDQ06811.1"/>
    <property type="molecule type" value="Genomic_DNA"/>
</dbReference>
<evidence type="ECO:0000259" key="1">
    <source>
        <dbReference type="Pfam" id="PF14534"/>
    </source>
</evidence>
<gene>
    <name evidence="2" type="ORF">SAMN04490195_0206</name>
</gene>
<protein>
    <recommendedName>
        <fullName evidence="1">DUF4440 domain-containing protein</fullName>
    </recommendedName>
</protein>
<reference evidence="3" key="1">
    <citation type="submission" date="2016-10" db="EMBL/GenBank/DDBJ databases">
        <authorList>
            <person name="Varghese N."/>
            <person name="Submissions S."/>
        </authorList>
    </citation>
    <scope>NUCLEOTIDE SEQUENCE [LARGE SCALE GENOMIC DNA]</scope>
    <source>
        <strain evidence="3">BS3775</strain>
    </source>
</reference>
<dbReference type="SUPFAM" id="SSF54427">
    <property type="entry name" value="NTF2-like"/>
    <property type="match status" value="1"/>
</dbReference>
<dbReference type="AlphaFoldDB" id="A0A1H0XVH2"/>
<evidence type="ECO:0000313" key="2">
    <source>
        <dbReference type="EMBL" id="SDQ06811.1"/>
    </source>
</evidence>